<organism evidence="1 2">
    <name type="scientific">Pristionchus entomophagus</name>
    <dbReference type="NCBI Taxonomy" id="358040"/>
    <lineage>
        <taxon>Eukaryota</taxon>
        <taxon>Metazoa</taxon>
        <taxon>Ecdysozoa</taxon>
        <taxon>Nematoda</taxon>
        <taxon>Chromadorea</taxon>
        <taxon>Rhabditida</taxon>
        <taxon>Rhabditina</taxon>
        <taxon>Diplogasteromorpha</taxon>
        <taxon>Diplogasteroidea</taxon>
        <taxon>Neodiplogasteridae</taxon>
        <taxon>Pristionchus</taxon>
    </lineage>
</organism>
<dbReference type="EMBL" id="BTSX01000001">
    <property type="protein sequence ID" value="GMS81916.1"/>
    <property type="molecule type" value="Genomic_DNA"/>
</dbReference>
<reference evidence="1" key="1">
    <citation type="submission" date="2023-10" db="EMBL/GenBank/DDBJ databases">
        <title>Genome assembly of Pristionchus species.</title>
        <authorList>
            <person name="Yoshida K."/>
            <person name="Sommer R.J."/>
        </authorList>
    </citation>
    <scope>NUCLEOTIDE SEQUENCE</scope>
    <source>
        <strain evidence="1">RS0144</strain>
    </source>
</reference>
<proteinExistence type="predicted"/>
<evidence type="ECO:0000313" key="1">
    <source>
        <dbReference type="EMBL" id="GMS81916.1"/>
    </source>
</evidence>
<dbReference type="Proteomes" id="UP001432027">
    <property type="component" value="Unassembled WGS sequence"/>
</dbReference>
<evidence type="ECO:0000313" key="2">
    <source>
        <dbReference type="Proteomes" id="UP001432027"/>
    </source>
</evidence>
<comment type="caution">
    <text evidence="1">The sequence shown here is derived from an EMBL/GenBank/DDBJ whole genome shotgun (WGS) entry which is preliminary data.</text>
</comment>
<feature type="non-terminal residue" evidence="1">
    <location>
        <position position="1"/>
    </location>
</feature>
<keyword evidence="2" id="KW-1185">Reference proteome</keyword>
<sequence>RSASFRMCILGEISVEHRFEHGKKYPNHLLRHLHLLFSNHQSDVAQFDRRGELGQIKHRS</sequence>
<protein>
    <submittedName>
        <fullName evidence="1">Uncharacterized protein</fullName>
    </submittedName>
</protein>
<gene>
    <name evidence="1" type="ORF">PENTCL1PPCAC_4091</name>
</gene>
<accession>A0AAV5SF00</accession>
<name>A0AAV5SF00_9BILA</name>
<dbReference type="AlphaFoldDB" id="A0AAV5SF00"/>
<feature type="non-terminal residue" evidence="1">
    <location>
        <position position="60"/>
    </location>
</feature>